<evidence type="ECO:0000256" key="1">
    <source>
        <dbReference type="SAM" id="Coils"/>
    </source>
</evidence>
<feature type="transmembrane region" description="Helical" evidence="2">
    <location>
        <begin position="12"/>
        <end position="35"/>
    </location>
</feature>
<keyword evidence="2" id="KW-0812">Transmembrane</keyword>
<keyword evidence="3" id="KW-0614">Plasmid</keyword>
<protein>
    <submittedName>
        <fullName evidence="3">Uncharacterized protein</fullName>
    </submittedName>
</protein>
<keyword evidence="2" id="KW-1133">Transmembrane helix</keyword>
<evidence type="ECO:0000256" key="2">
    <source>
        <dbReference type="SAM" id="Phobius"/>
    </source>
</evidence>
<evidence type="ECO:0000313" key="3">
    <source>
        <dbReference type="EMBL" id="RAK47668.1"/>
    </source>
</evidence>
<comment type="caution">
    <text evidence="3">The sequence shown here is derived from an EMBL/GenBank/DDBJ whole genome shotgun (WGS) entry which is preliminary data.</text>
</comment>
<geneLocation type="plasmid" evidence="4">
    <name>pzkmb2</name>
</geneLocation>
<keyword evidence="1" id="KW-0175">Coiled coil</keyword>
<keyword evidence="2" id="KW-0472">Membrane</keyword>
<sequence length="264" mass="31279">MIKTRESKFNARFFYSISIALLVGAYILLYALSFFKSDPQNNMLMKENETYTIGDYKVYLMDQKYNPETETFIAKFFIKEKESSLFFLPLTEKNFSTTVHLKDDLNKKYNSKLLMPNKNFLVMAINNYKKDDGILKTDLELKTDVVTIDKDKSNSLSTSFYFSNNEADQDNNIKFYDKEIYYEEGAKYQRTFIDKDIKSVNKTIEKYQAEIENAKSQIKLIDTKMSEFNEDERNEANMKQEEFKKFISENNKKIEEQNKKNNRA</sequence>
<dbReference type="AlphaFoldDB" id="A0A328A2K4"/>
<feature type="coiled-coil region" evidence="1">
    <location>
        <begin position="197"/>
        <end position="231"/>
    </location>
</feature>
<evidence type="ECO:0000313" key="4">
    <source>
        <dbReference type="Proteomes" id="UP000249579"/>
    </source>
</evidence>
<dbReference type="EMBL" id="PZJG01000031">
    <property type="protein sequence ID" value="RAK47668.1"/>
    <property type="molecule type" value="Genomic_DNA"/>
</dbReference>
<organism evidence="3 4">
    <name type="scientific">Macrococcoides bohemicum</name>
    <dbReference type="NCBI Taxonomy" id="1903056"/>
    <lineage>
        <taxon>Bacteria</taxon>
        <taxon>Bacillati</taxon>
        <taxon>Bacillota</taxon>
        <taxon>Bacilli</taxon>
        <taxon>Bacillales</taxon>
        <taxon>Staphylococcaceae</taxon>
        <taxon>Macrococcoides</taxon>
    </lineage>
</organism>
<proteinExistence type="predicted"/>
<dbReference type="Proteomes" id="UP000249579">
    <property type="component" value="Plasmid pZKMB2"/>
</dbReference>
<reference evidence="3 4" key="1">
    <citation type="journal article" date="2018" name="Front. Microbiol.">
        <title>Description and Comparative Genomics of Macrococcus caseolyticus subsp. hominis subsp. nov., Macrococcus goetzii sp. nov., Macrococcus epidermidis sp. nov., and Macrococcus bohemicus sp. nov., Novel Macrococci From Human Clinical Material With Virulence Potential and Suspected Uptake of Foreign DNA by Natural Transformation.</title>
        <authorList>
            <person name="Maslanova I."/>
            <person name="Wertheimer Z."/>
            <person name="Sedlacek I."/>
            <person name="Svec P."/>
            <person name="Indrakova A."/>
            <person name="Kovarovic V."/>
            <person name="Schumann P."/>
            <person name="Sproer C."/>
            <person name="Kralova S."/>
            <person name="Sedo O."/>
            <person name="Kristofova L."/>
            <person name="Vrbovska V."/>
            <person name="Fuzik T."/>
            <person name="Petras P."/>
            <person name="Zdrahal Z."/>
            <person name="Ruzickova V."/>
            <person name="Doskar J."/>
            <person name="Pantucek R."/>
        </authorList>
    </citation>
    <scope>NUCLEOTIDE SEQUENCE [LARGE SCALE GENOMIC DNA]</scope>
    <source>
        <strain evidence="3 4">03/115</strain>
        <plasmid evidence="3">pZKMB2</plasmid>
    </source>
</reference>
<dbReference type="RefSeq" id="WP_111744467.1">
    <property type="nucleotide sequence ID" value="NZ_CM009973.1"/>
</dbReference>
<gene>
    <name evidence="3" type="ORF">BHX94_12485</name>
</gene>
<accession>A0A328A2K4</accession>
<name>A0A328A2K4_9STAP</name>